<name>A0ABN9V908_9DINO</name>
<feature type="non-terminal residue" evidence="3">
    <location>
        <position position="202"/>
    </location>
</feature>
<feature type="compositionally biased region" description="Basic residues" evidence="1">
    <location>
        <begin position="145"/>
        <end position="162"/>
    </location>
</feature>
<dbReference type="Pfam" id="PF04059">
    <property type="entry name" value="RRM_2"/>
    <property type="match status" value="1"/>
</dbReference>
<evidence type="ECO:0000313" key="3">
    <source>
        <dbReference type="EMBL" id="CAK0867858.1"/>
    </source>
</evidence>
<proteinExistence type="predicted"/>
<dbReference type="InterPro" id="IPR007201">
    <property type="entry name" value="Mei2-like_Rrm_C"/>
</dbReference>
<sequence>MVTDLPIDFKNRCNVGYGFINFRTSDACEEFVSKFNGVDVRKCLPGLNSRKVAEVTPARVQGLDENVRRLRNGPVMNELAQHPELAAHQGRRGAEVPHARPALPADEAPEAHRPRGARRRPRVVMAPGAVWPTPPPPGASPGPGRGRRGRRARSPPRRRPRRGERGPPPGSAEREGVLRHDRVVDCPRRRTFGRFRLQEEEE</sequence>
<gene>
    <name evidence="3" type="ORF">PCOR1329_LOCUS54702</name>
</gene>
<feature type="compositionally biased region" description="Basic and acidic residues" evidence="1">
    <location>
        <begin position="172"/>
        <end position="188"/>
    </location>
</feature>
<dbReference type="Proteomes" id="UP001189429">
    <property type="component" value="Unassembled WGS sequence"/>
</dbReference>
<feature type="region of interest" description="Disordered" evidence="1">
    <location>
        <begin position="87"/>
        <end position="202"/>
    </location>
</feature>
<accession>A0ABN9V908</accession>
<reference evidence="3" key="1">
    <citation type="submission" date="2023-10" db="EMBL/GenBank/DDBJ databases">
        <authorList>
            <person name="Chen Y."/>
            <person name="Shah S."/>
            <person name="Dougan E. K."/>
            <person name="Thang M."/>
            <person name="Chan C."/>
        </authorList>
    </citation>
    <scope>NUCLEOTIDE SEQUENCE [LARGE SCALE GENOMIC DNA]</scope>
</reference>
<comment type="caution">
    <text evidence="3">The sequence shown here is derived from an EMBL/GenBank/DDBJ whole genome shotgun (WGS) entry which is preliminary data.</text>
</comment>
<evidence type="ECO:0000313" key="4">
    <source>
        <dbReference type="Proteomes" id="UP001189429"/>
    </source>
</evidence>
<protein>
    <recommendedName>
        <fullName evidence="2">Mei2-like C-terminal RNA recognition motif domain-containing protein</fullName>
    </recommendedName>
</protein>
<keyword evidence="4" id="KW-1185">Reference proteome</keyword>
<organism evidence="3 4">
    <name type="scientific">Prorocentrum cordatum</name>
    <dbReference type="NCBI Taxonomy" id="2364126"/>
    <lineage>
        <taxon>Eukaryota</taxon>
        <taxon>Sar</taxon>
        <taxon>Alveolata</taxon>
        <taxon>Dinophyceae</taxon>
        <taxon>Prorocentrales</taxon>
        <taxon>Prorocentraceae</taxon>
        <taxon>Prorocentrum</taxon>
    </lineage>
</organism>
<evidence type="ECO:0000259" key="2">
    <source>
        <dbReference type="Pfam" id="PF04059"/>
    </source>
</evidence>
<evidence type="ECO:0000256" key="1">
    <source>
        <dbReference type="SAM" id="MobiDB-lite"/>
    </source>
</evidence>
<dbReference type="EMBL" id="CAUYUJ010016690">
    <property type="protein sequence ID" value="CAK0867858.1"/>
    <property type="molecule type" value="Genomic_DNA"/>
</dbReference>
<feature type="domain" description="Mei2-like C-terminal RNA recognition motif" evidence="2">
    <location>
        <begin position="5"/>
        <end position="69"/>
    </location>
</feature>